<proteinExistence type="predicted"/>
<evidence type="ECO:0000313" key="1">
    <source>
        <dbReference type="EMBL" id="ELY37732.1"/>
    </source>
</evidence>
<dbReference type="EMBL" id="AOHW01000045">
    <property type="protein sequence ID" value="ELY37732.1"/>
    <property type="molecule type" value="Genomic_DNA"/>
</dbReference>
<reference evidence="1 2" key="1">
    <citation type="journal article" date="2014" name="PLoS Genet.">
        <title>Phylogenetically driven sequencing of extremely halophilic archaea reveals strategies for static and dynamic osmo-response.</title>
        <authorList>
            <person name="Becker E.A."/>
            <person name="Seitzer P.M."/>
            <person name="Tritt A."/>
            <person name="Larsen D."/>
            <person name="Krusor M."/>
            <person name="Yao A.I."/>
            <person name="Wu D."/>
            <person name="Madern D."/>
            <person name="Eisen J.A."/>
            <person name="Darling A.E."/>
            <person name="Facciotti M.T."/>
        </authorList>
    </citation>
    <scope>NUCLEOTIDE SEQUENCE [LARGE SCALE GENOMIC DNA]</scope>
    <source>
        <strain evidence="1 2">GA33</strain>
    </source>
</reference>
<organism evidence="1 2">
    <name type="scientific">Natronorubrum tibetense GA33</name>
    <dbReference type="NCBI Taxonomy" id="1114856"/>
    <lineage>
        <taxon>Archaea</taxon>
        <taxon>Methanobacteriati</taxon>
        <taxon>Methanobacteriota</taxon>
        <taxon>Stenosarchaea group</taxon>
        <taxon>Halobacteria</taxon>
        <taxon>Halobacteriales</taxon>
        <taxon>Natrialbaceae</taxon>
        <taxon>Natronorubrum</taxon>
    </lineage>
</organism>
<name>L9VL88_9EURY</name>
<keyword evidence="2" id="KW-1185">Reference proteome</keyword>
<dbReference type="Proteomes" id="UP000011599">
    <property type="component" value="Unassembled WGS sequence"/>
</dbReference>
<sequence>MNRYSSHVRLTMETRVTTEMKMVEVQHTRRMHGEQSPTLVRSVVRMVILQQQYQRQVAIQEKLDSNSQHSQLETVINSESLLQDALEHAGKHIF</sequence>
<protein>
    <submittedName>
        <fullName evidence="1">Uncharacterized protein</fullName>
    </submittedName>
</protein>
<evidence type="ECO:0000313" key="2">
    <source>
        <dbReference type="Proteomes" id="UP000011599"/>
    </source>
</evidence>
<dbReference type="AlphaFoldDB" id="L9VL88"/>
<gene>
    <name evidence="1" type="ORF">C496_19530</name>
</gene>
<accession>L9VL88</accession>
<comment type="caution">
    <text evidence="1">The sequence shown here is derived from an EMBL/GenBank/DDBJ whole genome shotgun (WGS) entry which is preliminary data.</text>
</comment>